<accession>A0A167DKD4</accession>
<feature type="domain" description="Fibrinogen C-terminal" evidence="4">
    <location>
        <begin position="448"/>
        <end position="507"/>
    </location>
</feature>
<dbReference type="InterPro" id="IPR000421">
    <property type="entry name" value="FA58C"/>
</dbReference>
<dbReference type="EMBL" id="AUXZ01000086">
    <property type="protein sequence ID" value="KZN48961.1"/>
    <property type="molecule type" value="Genomic_DNA"/>
</dbReference>
<dbReference type="InterPro" id="IPR008979">
    <property type="entry name" value="Galactose-bd-like_sf"/>
</dbReference>
<dbReference type="SUPFAM" id="SSF49785">
    <property type="entry name" value="Galactose-binding domain-like"/>
    <property type="match status" value="1"/>
</dbReference>
<dbReference type="PATRIC" id="fig|1365251.3.peg.3482"/>
<dbReference type="NCBIfam" id="NF040941">
    <property type="entry name" value="GGGWT_bact"/>
    <property type="match status" value="1"/>
</dbReference>
<evidence type="ECO:0008006" key="7">
    <source>
        <dbReference type="Google" id="ProtNLM"/>
    </source>
</evidence>
<organism evidence="5 6">
    <name type="scientific">Pseudoalteromonas luteoviolacea H33</name>
    <dbReference type="NCBI Taxonomy" id="1365251"/>
    <lineage>
        <taxon>Bacteria</taxon>
        <taxon>Pseudomonadati</taxon>
        <taxon>Pseudomonadota</taxon>
        <taxon>Gammaproteobacteria</taxon>
        <taxon>Alteromonadales</taxon>
        <taxon>Pseudoalteromonadaceae</taxon>
        <taxon>Pseudoalteromonas</taxon>
    </lineage>
</organism>
<proteinExistence type="predicted"/>
<evidence type="ECO:0000313" key="5">
    <source>
        <dbReference type="EMBL" id="KZN48961.1"/>
    </source>
</evidence>
<dbReference type="Proteomes" id="UP000076503">
    <property type="component" value="Unassembled WGS sequence"/>
</dbReference>
<comment type="caution">
    <text evidence="5">The sequence shown here is derived from an EMBL/GenBank/DDBJ whole genome shotgun (WGS) entry which is preliminary data.</text>
</comment>
<evidence type="ECO:0000256" key="2">
    <source>
        <dbReference type="SAM" id="SignalP"/>
    </source>
</evidence>
<dbReference type="SUPFAM" id="SSF56496">
    <property type="entry name" value="Fibrinogen C-terminal domain-like"/>
    <property type="match status" value="1"/>
</dbReference>
<evidence type="ECO:0000313" key="6">
    <source>
        <dbReference type="Proteomes" id="UP000076503"/>
    </source>
</evidence>
<dbReference type="PROSITE" id="PS51406">
    <property type="entry name" value="FIBRINOGEN_C_2"/>
    <property type="match status" value="1"/>
</dbReference>
<feature type="chain" id="PRO_5007885245" description="Fibrinogen C-terminal domain-containing protein" evidence="2">
    <location>
        <begin position="21"/>
        <end position="652"/>
    </location>
</feature>
<gene>
    <name evidence="5" type="ORF">N476_02645</name>
</gene>
<keyword evidence="2" id="KW-0732">Signal</keyword>
<evidence type="ECO:0000259" key="4">
    <source>
        <dbReference type="PROSITE" id="PS51406"/>
    </source>
</evidence>
<dbReference type="Gene3D" id="2.60.120.260">
    <property type="entry name" value="Galactose-binding domain-like"/>
    <property type="match status" value="1"/>
</dbReference>
<dbReference type="RefSeq" id="WP_063362794.1">
    <property type="nucleotide sequence ID" value="NZ_AUXZ01000086.1"/>
</dbReference>
<dbReference type="Pfam" id="PF00147">
    <property type="entry name" value="Fibrinogen_C"/>
    <property type="match status" value="1"/>
</dbReference>
<dbReference type="PROSITE" id="PS50022">
    <property type="entry name" value="FA58C_3"/>
    <property type="match status" value="1"/>
</dbReference>
<dbReference type="OrthoDB" id="6396696at2"/>
<dbReference type="Pfam" id="PF00754">
    <property type="entry name" value="F5_F8_type_C"/>
    <property type="match status" value="1"/>
</dbReference>
<feature type="domain" description="F5/8 type C" evidence="3">
    <location>
        <begin position="282"/>
        <end position="433"/>
    </location>
</feature>
<dbReference type="InterPro" id="IPR002181">
    <property type="entry name" value="Fibrinogen_a/b/g_C_dom"/>
</dbReference>
<dbReference type="Gene3D" id="2.60.120.1000">
    <property type="match status" value="1"/>
</dbReference>
<evidence type="ECO:0000259" key="3">
    <source>
        <dbReference type="PROSITE" id="PS50022"/>
    </source>
</evidence>
<evidence type="ECO:0000256" key="1">
    <source>
        <dbReference type="ARBA" id="ARBA00022737"/>
    </source>
</evidence>
<name>A0A167DKD4_9GAMM</name>
<feature type="signal peptide" evidence="2">
    <location>
        <begin position="1"/>
        <end position="20"/>
    </location>
</feature>
<protein>
    <recommendedName>
        <fullName evidence="7">Fibrinogen C-terminal domain-containing protein</fullName>
    </recommendedName>
</protein>
<sequence length="652" mass="70510">MLKTIGFASIITAVAPAVQAVTLIENVAITDQKVTVPINGYHDPVVIASVPTFNDKAPGVVSISNVMPSSFDVQFKEWPYLDGIHGEEHVSFLVVEKGRHVLEDGSIWEAGEFTLASDTSHLFFTESFAHAPYVFLSAQTQSGPDAFSLRASSSSQQTFGVSRNGQELGSSLADESIAYLAVYNHVNSGMTNDGVAYHLTQEAINETGFQTLQGKLFVEEEQSKDEETSHLLEIASILSIKSKLFAQDNTHYGKDPIALRLETSSTFTVAPGETSGQFGNIALIGTNGLTETSYTASDSYSLDSAPGAFDGFNSSTKINDSAVNQIKRGIWLTTLDQGHWLQVAFNTPAYITSFRVTLYPGASNPGMGVKDVTLQVSNDNVNFIDHESFTLAKSLDQTLELTEPAVGQYVRLKIDTTQGHAYRAIGELEYYGGFVTSGVSEPTPPPVNPDPAVGVTCESIKQQNPNASSGMYEIDPDGAGGVSPFYAHCEMTLNGGGWTLVAHHKDGLDRLTVNLPQTPERLGVLANSQWHAARSNMTTGMMFVDEYGKVALLNKDKLVHANCVPLDESVNLTQPPVPYDIGVIWQHEGAGCSASGLDYSFVSLSIESTSRGDGYTRIGAALYQHSVKFDQWPYSNGAYSGAEQDTLYYYIK</sequence>
<dbReference type="AlphaFoldDB" id="A0A167DKD4"/>
<keyword evidence="1" id="KW-0677">Repeat</keyword>
<reference evidence="5 6" key="1">
    <citation type="submission" date="2013-07" db="EMBL/GenBank/DDBJ databases">
        <title>Comparative Genomic and Metabolomic Analysis of Twelve Strains of Pseudoalteromonas luteoviolacea.</title>
        <authorList>
            <person name="Vynne N.G."/>
            <person name="Mansson M."/>
            <person name="Gram L."/>
        </authorList>
    </citation>
    <scope>NUCLEOTIDE SEQUENCE [LARGE SCALE GENOMIC DNA]</scope>
    <source>
        <strain evidence="5 6">H33</strain>
    </source>
</reference>
<dbReference type="InterPro" id="IPR036056">
    <property type="entry name" value="Fibrinogen-like_C"/>
</dbReference>